<keyword evidence="2" id="KW-1185">Reference proteome</keyword>
<proteinExistence type="predicted"/>
<gene>
    <name evidence="1" type="ORF">VFH_I195520</name>
</gene>
<accession>A0AAV0ZE50</accession>
<reference evidence="1 2" key="1">
    <citation type="submission" date="2023-01" db="EMBL/GenBank/DDBJ databases">
        <authorList>
            <person name="Kreplak J."/>
        </authorList>
    </citation>
    <scope>NUCLEOTIDE SEQUENCE [LARGE SCALE GENOMIC DNA]</scope>
</reference>
<protein>
    <submittedName>
        <fullName evidence="1">Uncharacterized protein</fullName>
    </submittedName>
</protein>
<evidence type="ECO:0000313" key="2">
    <source>
        <dbReference type="Proteomes" id="UP001157006"/>
    </source>
</evidence>
<dbReference type="AlphaFoldDB" id="A0AAV0ZE50"/>
<dbReference type="Proteomes" id="UP001157006">
    <property type="component" value="Chromosome 1S"/>
</dbReference>
<organism evidence="1 2">
    <name type="scientific">Vicia faba</name>
    <name type="common">Broad bean</name>
    <name type="synonym">Faba vulgaris</name>
    <dbReference type="NCBI Taxonomy" id="3906"/>
    <lineage>
        <taxon>Eukaryota</taxon>
        <taxon>Viridiplantae</taxon>
        <taxon>Streptophyta</taxon>
        <taxon>Embryophyta</taxon>
        <taxon>Tracheophyta</taxon>
        <taxon>Spermatophyta</taxon>
        <taxon>Magnoliopsida</taxon>
        <taxon>eudicotyledons</taxon>
        <taxon>Gunneridae</taxon>
        <taxon>Pentapetalae</taxon>
        <taxon>rosids</taxon>
        <taxon>fabids</taxon>
        <taxon>Fabales</taxon>
        <taxon>Fabaceae</taxon>
        <taxon>Papilionoideae</taxon>
        <taxon>50 kb inversion clade</taxon>
        <taxon>NPAAA clade</taxon>
        <taxon>Hologalegina</taxon>
        <taxon>IRL clade</taxon>
        <taxon>Fabeae</taxon>
        <taxon>Vicia</taxon>
    </lineage>
</organism>
<sequence length="137" mass="16267">MFCFETLYIFIMLQRSISENPLLLNYEIVSDMHMRNPLMLIKRLIHMCISESIPLINNMVSSDIHIRIQKILWGFLQRSLRRYKGILKNFLHKMTTPNPNFKMKGDGCQGYKWPPLCIFKKKQNLKSPILSLSFNIF</sequence>
<name>A0AAV0ZE50_VICFA</name>
<evidence type="ECO:0000313" key="1">
    <source>
        <dbReference type="EMBL" id="CAI8595533.1"/>
    </source>
</evidence>
<dbReference type="EMBL" id="OX451735">
    <property type="protein sequence ID" value="CAI8595533.1"/>
    <property type="molecule type" value="Genomic_DNA"/>
</dbReference>